<dbReference type="InterPro" id="IPR050951">
    <property type="entry name" value="Retrovirus_Pol_polyprotein"/>
</dbReference>
<keyword evidence="1" id="KW-1185">Reference proteome</keyword>
<dbReference type="GeneID" id="108992725"/>
<protein>
    <submittedName>
        <fullName evidence="2">Uncharacterized protein LOC108992725</fullName>
    </submittedName>
</protein>
<sequence length="435" mass="49931">MEVFNEPTGLPPNRSHDHKIELSDSATKSFNDLKVAVTSLPILALLDFTKAFVIDVMLVQLIGIVAQQRWLYKLLGYEFTIEYKKGVENKVVDELGELAALSFPTPTWLLELKAAYDTYQDVPAAGHSGFHKCLHRARVDFYWPSLKHDVKKFIRECETCQRNKVQNVLLAGFLQPLPVPEQIWTDLSMDFVEAAQVASLFLNNVFKLHGLPKTIVSDGGSTFTSSFWKELFSDKPKLWVDWLSLVEWWYNSTFHTSTKMTPFEAVYGTPRIRLQAYIPGLTSNQSVDQLLQTREQILVTLKSNLSLAQERMKYYYDKRRTDREFPVGDWKKIGDQFTPFSSLPPFDLQGELRPQLEKILEHKSIKKDNRTIVEVLIQWKGAGVEDSTWEHYWKLQQQFSQQGALKGKGVLCVEKILEWKGLSLQKEYGSGQGAS</sequence>
<dbReference type="RefSeq" id="XP_018822897.1">
    <property type="nucleotide sequence ID" value="XM_018967352.1"/>
</dbReference>
<dbReference type="OrthoDB" id="1938712at2759"/>
<reference evidence="2" key="1">
    <citation type="submission" date="2025-08" db="UniProtKB">
        <authorList>
            <consortium name="RefSeq"/>
        </authorList>
    </citation>
    <scope>IDENTIFICATION</scope>
    <source>
        <tissue evidence="2">Leaves</tissue>
    </source>
</reference>
<accession>A0A2I4EU38</accession>
<dbReference type="SUPFAM" id="SSF54160">
    <property type="entry name" value="Chromo domain-like"/>
    <property type="match status" value="1"/>
</dbReference>
<dbReference type="AlphaFoldDB" id="A0A2I4EU38"/>
<evidence type="ECO:0000313" key="2">
    <source>
        <dbReference type="RefSeq" id="XP_018822897.1"/>
    </source>
</evidence>
<dbReference type="Gene3D" id="1.10.340.70">
    <property type="match status" value="1"/>
</dbReference>
<dbReference type="PANTHER" id="PTHR37984:SF5">
    <property type="entry name" value="PROTEIN NYNRIN-LIKE"/>
    <property type="match status" value="1"/>
</dbReference>
<dbReference type="PROSITE" id="PS50013">
    <property type="entry name" value="CHROMO_2"/>
    <property type="match status" value="1"/>
</dbReference>
<dbReference type="Proteomes" id="UP000235220">
    <property type="component" value="Chromosome 10"/>
</dbReference>
<dbReference type="SUPFAM" id="SSF53098">
    <property type="entry name" value="Ribonuclease H-like"/>
    <property type="match status" value="1"/>
</dbReference>
<gene>
    <name evidence="2" type="primary">LOC108992725</name>
</gene>
<dbReference type="Gramene" id="Jr10_19360_p1">
    <property type="protein sequence ID" value="cds.Jr10_19360_p1"/>
    <property type="gene ID" value="Jr10_19360"/>
</dbReference>
<organism evidence="1 2">
    <name type="scientific">Juglans regia</name>
    <name type="common">English walnut</name>
    <dbReference type="NCBI Taxonomy" id="51240"/>
    <lineage>
        <taxon>Eukaryota</taxon>
        <taxon>Viridiplantae</taxon>
        <taxon>Streptophyta</taxon>
        <taxon>Embryophyta</taxon>
        <taxon>Tracheophyta</taxon>
        <taxon>Spermatophyta</taxon>
        <taxon>Magnoliopsida</taxon>
        <taxon>eudicotyledons</taxon>
        <taxon>Gunneridae</taxon>
        <taxon>Pentapetalae</taxon>
        <taxon>rosids</taxon>
        <taxon>fabids</taxon>
        <taxon>Fagales</taxon>
        <taxon>Juglandaceae</taxon>
        <taxon>Juglans</taxon>
    </lineage>
</organism>
<name>A0A2I4EU38_JUGRE</name>
<dbReference type="KEGG" id="jre:108992725"/>
<dbReference type="PANTHER" id="PTHR37984">
    <property type="entry name" value="PROTEIN CBG26694"/>
    <property type="match status" value="1"/>
</dbReference>
<proteinExistence type="predicted"/>
<dbReference type="Gene3D" id="3.30.420.10">
    <property type="entry name" value="Ribonuclease H-like superfamily/Ribonuclease H"/>
    <property type="match status" value="2"/>
</dbReference>
<dbReference type="STRING" id="51240.A0A2I4EU38"/>
<evidence type="ECO:0000313" key="1">
    <source>
        <dbReference type="Proteomes" id="UP000235220"/>
    </source>
</evidence>
<dbReference type="InterPro" id="IPR041588">
    <property type="entry name" value="Integrase_H2C2"/>
</dbReference>
<dbReference type="InterPro" id="IPR000953">
    <property type="entry name" value="Chromo/chromo_shadow_dom"/>
</dbReference>
<dbReference type="GO" id="GO:0003676">
    <property type="term" value="F:nucleic acid binding"/>
    <property type="evidence" value="ECO:0007669"/>
    <property type="project" value="InterPro"/>
</dbReference>
<dbReference type="InterPro" id="IPR016197">
    <property type="entry name" value="Chromo-like_dom_sf"/>
</dbReference>
<dbReference type="Gene3D" id="2.40.50.40">
    <property type="match status" value="1"/>
</dbReference>
<dbReference type="Pfam" id="PF00385">
    <property type="entry name" value="Chromo"/>
    <property type="match status" value="1"/>
</dbReference>
<dbReference type="InterPro" id="IPR036397">
    <property type="entry name" value="RNaseH_sf"/>
</dbReference>
<dbReference type="InterPro" id="IPR012337">
    <property type="entry name" value="RNaseH-like_sf"/>
</dbReference>
<dbReference type="InterPro" id="IPR023780">
    <property type="entry name" value="Chromo_domain"/>
</dbReference>
<dbReference type="Pfam" id="PF17921">
    <property type="entry name" value="Integrase_H2C2"/>
    <property type="match status" value="1"/>
</dbReference>